<protein>
    <submittedName>
        <fullName evidence="7">RNA polymerase sigma-70 factor</fullName>
    </submittedName>
</protein>
<dbReference type="InterPro" id="IPR014284">
    <property type="entry name" value="RNA_pol_sigma-70_dom"/>
</dbReference>
<dbReference type="SUPFAM" id="SSF88946">
    <property type="entry name" value="Sigma2 domain of RNA polymerase sigma factors"/>
    <property type="match status" value="1"/>
</dbReference>
<dbReference type="InterPro" id="IPR036388">
    <property type="entry name" value="WH-like_DNA-bd_sf"/>
</dbReference>
<reference evidence="8" key="1">
    <citation type="journal article" date="2019" name="Int. J. Syst. Evol. Microbiol.">
        <title>The Global Catalogue of Microorganisms (GCM) 10K type strain sequencing project: providing services to taxonomists for standard genome sequencing and annotation.</title>
        <authorList>
            <consortium name="The Broad Institute Genomics Platform"/>
            <consortium name="The Broad Institute Genome Sequencing Center for Infectious Disease"/>
            <person name="Wu L."/>
            <person name="Ma J."/>
        </authorList>
    </citation>
    <scope>NUCLEOTIDE SEQUENCE [LARGE SCALE GENOMIC DNA]</scope>
    <source>
        <strain evidence="8">JCM 18200</strain>
    </source>
</reference>
<evidence type="ECO:0000259" key="6">
    <source>
        <dbReference type="Pfam" id="PF08281"/>
    </source>
</evidence>
<evidence type="ECO:0000256" key="4">
    <source>
        <dbReference type="ARBA" id="ARBA00023163"/>
    </source>
</evidence>
<evidence type="ECO:0000313" key="7">
    <source>
        <dbReference type="EMBL" id="GAA4792172.1"/>
    </source>
</evidence>
<dbReference type="Pfam" id="PF08281">
    <property type="entry name" value="Sigma70_r4_2"/>
    <property type="match status" value="1"/>
</dbReference>
<keyword evidence="3" id="KW-0731">Sigma factor</keyword>
<accession>A0ABP9BC63</accession>
<dbReference type="InterPro" id="IPR007627">
    <property type="entry name" value="RNA_pol_sigma70_r2"/>
</dbReference>
<dbReference type="PANTHER" id="PTHR43133:SF46">
    <property type="entry name" value="RNA POLYMERASE SIGMA-70 FACTOR ECF SUBFAMILY"/>
    <property type="match status" value="1"/>
</dbReference>
<organism evidence="7 8">
    <name type="scientific">Olivibacter ginsenosidimutans</name>
    <dbReference type="NCBI Taxonomy" id="1176537"/>
    <lineage>
        <taxon>Bacteria</taxon>
        <taxon>Pseudomonadati</taxon>
        <taxon>Bacteroidota</taxon>
        <taxon>Sphingobacteriia</taxon>
        <taxon>Sphingobacteriales</taxon>
        <taxon>Sphingobacteriaceae</taxon>
        <taxon>Olivibacter</taxon>
    </lineage>
</organism>
<dbReference type="EMBL" id="BAABIQ010000031">
    <property type="protein sequence ID" value="GAA4792172.1"/>
    <property type="molecule type" value="Genomic_DNA"/>
</dbReference>
<evidence type="ECO:0000259" key="5">
    <source>
        <dbReference type="Pfam" id="PF04542"/>
    </source>
</evidence>
<name>A0ABP9BC63_9SPHI</name>
<dbReference type="InterPro" id="IPR014327">
    <property type="entry name" value="RNA_pol_sigma70_bacteroid"/>
</dbReference>
<dbReference type="RefSeq" id="WP_345231645.1">
    <property type="nucleotide sequence ID" value="NZ_BAABIQ010000031.1"/>
</dbReference>
<proteinExistence type="inferred from homology"/>
<dbReference type="NCBIfam" id="TIGR02985">
    <property type="entry name" value="Sig70_bacteroi1"/>
    <property type="match status" value="1"/>
</dbReference>
<dbReference type="Pfam" id="PF04542">
    <property type="entry name" value="Sigma70_r2"/>
    <property type="match status" value="1"/>
</dbReference>
<comment type="similarity">
    <text evidence="1">Belongs to the sigma-70 factor family. ECF subfamily.</text>
</comment>
<dbReference type="PANTHER" id="PTHR43133">
    <property type="entry name" value="RNA POLYMERASE ECF-TYPE SIGMA FACTO"/>
    <property type="match status" value="1"/>
</dbReference>
<comment type="caution">
    <text evidence="7">The sequence shown here is derived from an EMBL/GenBank/DDBJ whole genome shotgun (WGS) entry which is preliminary data.</text>
</comment>
<feature type="domain" description="RNA polymerase sigma-70 region 2" evidence="5">
    <location>
        <begin position="27"/>
        <end position="90"/>
    </location>
</feature>
<dbReference type="Proteomes" id="UP001501411">
    <property type="component" value="Unassembled WGS sequence"/>
</dbReference>
<dbReference type="InterPro" id="IPR013324">
    <property type="entry name" value="RNA_pol_sigma_r3/r4-like"/>
</dbReference>
<dbReference type="InterPro" id="IPR039425">
    <property type="entry name" value="RNA_pol_sigma-70-like"/>
</dbReference>
<gene>
    <name evidence="7" type="ORF">GCM10023231_20180</name>
</gene>
<keyword evidence="4" id="KW-0804">Transcription</keyword>
<sequence length="191" mass="22940">MYHYSDYTDQQLLRLVVANNSVAYTALYERYSDMLYKHALSKLNDVEEAKDVVQELFVNLWDKRHQIHIEHHLPAYLYRALRNKILNIYAHRKVKTLHLASLQEFLDQHPLPTDYKTREKQLYELIENELQSLPKKTQEIFRLSRNQQLSHKEIAIKLHISEKTVKNQVNTALKQLRSKFGLFFFLLYLLK</sequence>
<evidence type="ECO:0000313" key="8">
    <source>
        <dbReference type="Proteomes" id="UP001501411"/>
    </source>
</evidence>
<dbReference type="InterPro" id="IPR013325">
    <property type="entry name" value="RNA_pol_sigma_r2"/>
</dbReference>
<dbReference type="NCBIfam" id="TIGR02937">
    <property type="entry name" value="sigma70-ECF"/>
    <property type="match status" value="1"/>
</dbReference>
<dbReference type="SUPFAM" id="SSF88659">
    <property type="entry name" value="Sigma3 and sigma4 domains of RNA polymerase sigma factors"/>
    <property type="match status" value="1"/>
</dbReference>
<dbReference type="Gene3D" id="1.10.1740.10">
    <property type="match status" value="1"/>
</dbReference>
<evidence type="ECO:0000256" key="3">
    <source>
        <dbReference type="ARBA" id="ARBA00023082"/>
    </source>
</evidence>
<dbReference type="InterPro" id="IPR013249">
    <property type="entry name" value="RNA_pol_sigma70_r4_t2"/>
</dbReference>
<evidence type="ECO:0000256" key="2">
    <source>
        <dbReference type="ARBA" id="ARBA00023015"/>
    </source>
</evidence>
<keyword evidence="2" id="KW-0805">Transcription regulation</keyword>
<feature type="domain" description="RNA polymerase sigma factor 70 region 4 type 2" evidence="6">
    <location>
        <begin position="124"/>
        <end position="176"/>
    </location>
</feature>
<evidence type="ECO:0000256" key="1">
    <source>
        <dbReference type="ARBA" id="ARBA00010641"/>
    </source>
</evidence>
<keyword evidence="8" id="KW-1185">Reference proteome</keyword>
<dbReference type="Gene3D" id="1.10.10.10">
    <property type="entry name" value="Winged helix-like DNA-binding domain superfamily/Winged helix DNA-binding domain"/>
    <property type="match status" value="1"/>
</dbReference>